<proteinExistence type="predicted"/>
<sequence length="44" mass="5002">MEGFQRLLTAPDLRVPSNQRVPVHQVPHWNSVEHGLRLLCVASL</sequence>
<accession>A0A0A8XXN3</accession>
<name>A0A0A8XXN3_ARUDO</name>
<reference evidence="1" key="2">
    <citation type="journal article" date="2015" name="Data Brief">
        <title>Shoot transcriptome of the giant reed, Arundo donax.</title>
        <authorList>
            <person name="Barrero R.A."/>
            <person name="Guerrero F.D."/>
            <person name="Moolhuijzen P."/>
            <person name="Goolsby J.A."/>
            <person name="Tidwell J."/>
            <person name="Bellgard S.E."/>
            <person name="Bellgard M.I."/>
        </authorList>
    </citation>
    <scope>NUCLEOTIDE SEQUENCE</scope>
    <source>
        <tissue evidence="1">Shoot tissue taken approximately 20 cm above the soil surface</tissue>
    </source>
</reference>
<organism evidence="1">
    <name type="scientific">Arundo donax</name>
    <name type="common">Giant reed</name>
    <name type="synonym">Donax arundinaceus</name>
    <dbReference type="NCBI Taxonomy" id="35708"/>
    <lineage>
        <taxon>Eukaryota</taxon>
        <taxon>Viridiplantae</taxon>
        <taxon>Streptophyta</taxon>
        <taxon>Embryophyta</taxon>
        <taxon>Tracheophyta</taxon>
        <taxon>Spermatophyta</taxon>
        <taxon>Magnoliopsida</taxon>
        <taxon>Liliopsida</taxon>
        <taxon>Poales</taxon>
        <taxon>Poaceae</taxon>
        <taxon>PACMAD clade</taxon>
        <taxon>Arundinoideae</taxon>
        <taxon>Arundineae</taxon>
        <taxon>Arundo</taxon>
    </lineage>
</organism>
<dbReference type="EMBL" id="GBRH01279304">
    <property type="protein sequence ID" value="JAD18591.1"/>
    <property type="molecule type" value="Transcribed_RNA"/>
</dbReference>
<protein>
    <submittedName>
        <fullName evidence="1">Uncharacterized protein</fullName>
    </submittedName>
</protein>
<evidence type="ECO:0000313" key="1">
    <source>
        <dbReference type="EMBL" id="JAD18591.1"/>
    </source>
</evidence>
<reference evidence="1" key="1">
    <citation type="submission" date="2014-09" db="EMBL/GenBank/DDBJ databases">
        <authorList>
            <person name="Magalhaes I.L.F."/>
            <person name="Oliveira U."/>
            <person name="Santos F.R."/>
            <person name="Vidigal T.H.D.A."/>
            <person name="Brescovit A.D."/>
            <person name="Santos A.J."/>
        </authorList>
    </citation>
    <scope>NUCLEOTIDE SEQUENCE</scope>
    <source>
        <tissue evidence="1">Shoot tissue taken approximately 20 cm above the soil surface</tissue>
    </source>
</reference>
<dbReference type="AlphaFoldDB" id="A0A0A8XXN3"/>